<evidence type="ECO:0000313" key="1">
    <source>
        <dbReference type="EMBL" id="ETN99385.1"/>
    </source>
</evidence>
<keyword evidence="2" id="KW-1185">Reference proteome</keyword>
<accession>X6LDH2</accession>
<organism evidence="1 2">
    <name type="scientific">Reticulomyxa filosa</name>
    <dbReference type="NCBI Taxonomy" id="46433"/>
    <lineage>
        <taxon>Eukaryota</taxon>
        <taxon>Sar</taxon>
        <taxon>Rhizaria</taxon>
        <taxon>Retaria</taxon>
        <taxon>Foraminifera</taxon>
        <taxon>Monothalamids</taxon>
        <taxon>Reticulomyxidae</taxon>
        <taxon>Reticulomyxa</taxon>
    </lineage>
</organism>
<comment type="caution">
    <text evidence="1">The sequence shown here is derived from an EMBL/GenBank/DDBJ whole genome shotgun (WGS) entry which is preliminary data.</text>
</comment>
<dbReference type="EMBL" id="ASPP01044077">
    <property type="protein sequence ID" value="ETN99385.1"/>
    <property type="molecule type" value="Genomic_DNA"/>
</dbReference>
<proteinExistence type="predicted"/>
<sequence length="496" mass="58442">GWLKHCTKNTNYSVIITSRPNAICSYLDDNLRRLAVIGFQEQDIQTYVNAYFRNITNNDNNNQADALIKTLNNNPSLKLLSYTPLYLRLFCYLSRQQMIEMKEDKLEDKVFDELNGMSLSKLYERLLIYYMKWNWTKWNGTKDIPNEQTIFDIFKMEIDYLSHLAWEGLKHGQAIISCEIQEKILHWIKMKYPRKCIAVVSQWPQIHSFGFLQGQESMNPSHPINSVYFPHLTFQEWFAAYHLVHCLYEPVESNGHKEVCSILINQQLTPKYFMMIIFMAGILCSNIENKKDSGGSGLLYFWKLLHSPSLCQLSSIHQMMLYMRCLDACKADTDSPFILSPLQTCHKTLIVAFKSFFIALFNFHNDEDYNRRNLLFDKMIKLHFSNLQFVHLDIIDQLKLFQTQFSELRAIRLMKQLVQLNISPQILKIVVQCCQQGFQHQDKCTRRRCRNNFETMALRASETQMDSIIAFLFDGFYNRNEYVHQECVILMGKNIV</sequence>
<feature type="non-terminal residue" evidence="1">
    <location>
        <position position="1"/>
    </location>
</feature>
<name>X6LDH2_RETFI</name>
<dbReference type="PANTHER" id="PTHR46312:SF2">
    <property type="entry name" value="NUCLEOTIDE-BINDING OLIGOMERIZATION DOMAIN-CONTAINING PROTEIN 2-LIKE"/>
    <property type="match status" value="1"/>
</dbReference>
<dbReference type="OrthoDB" id="427518at2759"/>
<reference evidence="1 2" key="1">
    <citation type="journal article" date="2013" name="Curr. Biol.">
        <title>The Genome of the Foraminiferan Reticulomyxa filosa.</title>
        <authorList>
            <person name="Glockner G."/>
            <person name="Hulsmann N."/>
            <person name="Schleicher M."/>
            <person name="Noegel A.A."/>
            <person name="Eichinger L."/>
            <person name="Gallinger C."/>
            <person name="Pawlowski J."/>
            <person name="Sierra R."/>
            <person name="Euteneuer U."/>
            <person name="Pillet L."/>
            <person name="Moustafa A."/>
            <person name="Platzer M."/>
            <person name="Groth M."/>
            <person name="Szafranski K."/>
            <person name="Schliwa M."/>
        </authorList>
    </citation>
    <scope>NUCLEOTIDE SEQUENCE [LARGE SCALE GENOMIC DNA]</scope>
</reference>
<dbReference type="AlphaFoldDB" id="X6LDH2"/>
<protein>
    <submittedName>
        <fullName evidence="1">NACHT domain-containing protein</fullName>
    </submittedName>
</protein>
<gene>
    <name evidence="1" type="ORF">RFI_38097</name>
</gene>
<dbReference type="PANTHER" id="PTHR46312">
    <property type="entry name" value="NACHT DOMAIN-CONTAINING PROTEIN"/>
    <property type="match status" value="1"/>
</dbReference>
<evidence type="ECO:0000313" key="2">
    <source>
        <dbReference type="Proteomes" id="UP000023152"/>
    </source>
</evidence>
<dbReference type="Proteomes" id="UP000023152">
    <property type="component" value="Unassembled WGS sequence"/>
</dbReference>